<dbReference type="Proteomes" id="UP000009183">
    <property type="component" value="Chromosome 6"/>
</dbReference>
<dbReference type="PANTHER" id="PTHR35312">
    <property type="entry name" value="OS07G0641800 PROTEIN"/>
    <property type="match status" value="1"/>
</dbReference>
<evidence type="ECO:0000313" key="2">
    <source>
        <dbReference type="EMBL" id="CBI24288.3"/>
    </source>
</evidence>
<name>D7T1A8_VITVI</name>
<evidence type="ECO:0000313" key="3">
    <source>
        <dbReference type="Proteomes" id="UP000009183"/>
    </source>
</evidence>
<gene>
    <name evidence="2" type="ordered locus">VIT_06s0009g02540</name>
</gene>
<dbReference type="FunCoup" id="D7T1A8">
    <property type="interactions" value="1570"/>
</dbReference>
<protein>
    <submittedName>
        <fullName evidence="2">Uncharacterized protein</fullName>
    </submittedName>
</protein>
<dbReference type="eggNOG" id="ENOG502S4CE">
    <property type="taxonomic scope" value="Eukaryota"/>
</dbReference>
<dbReference type="OMA" id="FRQVYRK"/>
<dbReference type="EMBL" id="FN595504">
    <property type="protein sequence ID" value="CBI24288.3"/>
    <property type="molecule type" value="Genomic_DNA"/>
</dbReference>
<dbReference type="AlphaFoldDB" id="D7T1A8"/>
<organism evidence="2 3">
    <name type="scientific">Vitis vinifera</name>
    <name type="common">Grape</name>
    <dbReference type="NCBI Taxonomy" id="29760"/>
    <lineage>
        <taxon>Eukaryota</taxon>
        <taxon>Viridiplantae</taxon>
        <taxon>Streptophyta</taxon>
        <taxon>Embryophyta</taxon>
        <taxon>Tracheophyta</taxon>
        <taxon>Spermatophyta</taxon>
        <taxon>Magnoliopsida</taxon>
        <taxon>eudicotyledons</taxon>
        <taxon>Gunneridae</taxon>
        <taxon>Pentapetalae</taxon>
        <taxon>rosids</taxon>
        <taxon>Vitales</taxon>
        <taxon>Vitaceae</taxon>
        <taxon>Viteae</taxon>
        <taxon>Vitis</taxon>
    </lineage>
</organism>
<reference evidence="3" key="1">
    <citation type="journal article" date="2007" name="Nature">
        <title>The grapevine genome sequence suggests ancestral hexaploidization in major angiosperm phyla.</title>
        <authorList>
            <consortium name="The French-Italian Public Consortium for Grapevine Genome Characterization."/>
            <person name="Jaillon O."/>
            <person name="Aury J.-M."/>
            <person name="Noel B."/>
            <person name="Policriti A."/>
            <person name="Clepet C."/>
            <person name="Casagrande A."/>
            <person name="Choisne N."/>
            <person name="Aubourg S."/>
            <person name="Vitulo N."/>
            <person name="Jubin C."/>
            <person name="Vezzi A."/>
            <person name="Legeai F."/>
            <person name="Hugueney P."/>
            <person name="Dasilva C."/>
            <person name="Horner D."/>
            <person name="Mica E."/>
            <person name="Jublot D."/>
            <person name="Poulain J."/>
            <person name="Bruyere C."/>
            <person name="Billault A."/>
            <person name="Segurens B."/>
            <person name="Gouyvenoux M."/>
            <person name="Ugarte E."/>
            <person name="Cattonaro F."/>
            <person name="Anthouard V."/>
            <person name="Vico V."/>
            <person name="Del Fabbro C."/>
            <person name="Alaux M."/>
            <person name="Di Gaspero G."/>
            <person name="Dumas V."/>
            <person name="Felice N."/>
            <person name="Paillard S."/>
            <person name="Juman I."/>
            <person name="Moroldo M."/>
            <person name="Scalabrin S."/>
            <person name="Canaguier A."/>
            <person name="Le Clainche I."/>
            <person name="Malacrida G."/>
            <person name="Durand E."/>
            <person name="Pesole G."/>
            <person name="Laucou V."/>
            <person name="Chatelet P."/>
            <person name="Merdinoglu D."/>
            <person name="Delledonne M."/>
            <person name="Pezzotti M."/>
            <person name="Lecharny A."/>
            <person name="Scarpelli C."/>
            <person name="Artiguenave F."/>
            <person name="Pe M.E."/>
            <person name="Valle G."/>
            <person name="Morgante M."/>
            <person name="Caboche M."/>
            <person name="Adam-Blondon A.-F."/>
            <person name="Weissenbach J."/>
            <person name="Quetier F."/>
            <person name="Wincker P."/>
        </authorList>
    </citation>
    <scope>NUCLEOTIDE SEQUENCE [LARGE SCALE GENOMIC DNA]</scope>
    <source>
        <strain evidence="3">cv. Pinot noir / PN40024</strain>
    </source>
</reference>
<feature type="compositionally biased region" description="Low complexity" evidence="1">
    <location>
        <begin position="28"/>
        <end position="37"/>
    </location>
</feature>
<dbReference type="HOGENOM" id="CLU_135255_0_0_1"/>
<dbReference type="PANTHER" id="PTHR35312:SF1">
    <property type="entry name" value="OS07G0641800 PROTEIN"/>
    <property type="match status" value="1"/>
</dbReference>
<proteinExistence type="predicted"/>
<dbReference type="PaxDb" id="29760-VIT_06s0009g02540.t01"/>
<evidence type="ECO:0000256" key="1">
    <source>
        <dbReference type="SAM" id="MobiDB-lite"/>
    </source>
</evidence>
<dbReference type="STRING" id="29760.D7T1A8"/>
<dbReference type="OrthoDB" id="1932122at2759"/>
<keyword evidence="3" id="KW-1185">Reference proteome</keyword>
<feature type="region of interest" description="Disordered" evidence="1">
    <location>
        <begin position="24"/>
        <end position="52"/>
    </location>
</feature>
<dbReference type="KEGG" id="vvi:100259858"/>
<dbReference type="InParanoid" id="D7T1A8"/>
<accession>D7T1A8</accession>
<sequence length="119" mass="13694">MDEDEFHRLLELFPIVRSRDYHADLESSRQSTSQSSQDGALKGQNSLDEGNGREIEIQGINLHDAFWEKLKVVAERKVGPVEAERFCKAFQQVHRKLVYEELSLEAARNFVNSSRSSKE</sequence>